<organism evidence="1 2">
    <name type="scientific">Brucella pseudogrignonensis</name>
    <dbReference type="NCBI Taxonomy" id="419475"/>
    <lineage>
        <taxon>Bacteria</taxon>
        <taxon>Pseudomonadati</taxon>
        <taxon>Pseudomonadota</taxon>
        <taxon>Alphaproteobacteria</taxon>
        <taxon>Hyphomicrobiales</taxon>
        <taxon>Brucellaceae</taxon>
        <taxon>Brucella/Ochrobactrum group</taxon>
        <taxon>Brucella</taxon>
    </lineage>
</organism>
<comment type="caution">
    <text evidence="1">The sequence shown here is derived from an EMBL/GenBank/DDBJ whole genome shotgun (WGS) entry which is preliminary data.</text>
</comment>
<dbReference type="Proteomes" id="UP000526233">
    <property type="component" value="Unassembled WGS sequence"/>
</dbReference>
<dbReference type="AlphaFoldDB" id="A0A7Y3T9B6"/>
<evidence type="ECO:0008006" key="3">
    <source>
        <dbReference type="Google" id="ProtNLM"/>
    </source>
</evidence>
<dbReference type="EMBL" id="PKQI01000004">
    <property type="protein sequence ID" value="NNV23374.1"/>
    <property type="molecule type" value="Genomic_DNA"/>
</dbReference>
<sequence length="263" mass="28269">METAMISISIVSDTPAADWIDTEAGWQSGPNLISLIDNCCLKRAMLVADGGLIFIVAARGAVVLSRSELRCFILYGPQLAQETIVIGVKQLFAGQSASWSAGQTEIEIDPMVECESLEQSVLRPGAHVTAVFVDLINLSCRAVLQHAARPALELSGGMDSSCVAVALKAADRAFLSYALLHDGNAGHQQKLRRMELLSQLNCTDCCIPSKICKPFTRLQQPCAEGDDCIGVYDDLYWDGILECLNAMPGGRPDLVITGIGGRR</sequence>
<proteinExistence type="predicted"/>
<evidence type="ECO:0000313" key="2">
    <source>
        <dbReference type="Proteomes" id="UP000526233"/>
    </source>
</evidence>
<evidence type="ECO:0000313" key="1">
    <source>
        <dbReference type="EMBL" id="NNV23374.1"/>
    </source>
</evidence>
<accession>A0A7Y3T9B6</accession>
<gene>
    <name evidence="1" type="ORF">EHE22_23605</name>
</gene>
<name>A0A7Y3T9B6_9HYPH</name>
<protein>
    <recommendedName>
        <fullName evidence="3">Asparagine synthetase domain-containing protein</fullName>
    </recommendedName>
</protein>
<reference evidence="1 2" key="1">
    <citation type="submission" date="2018-11" db="EMBL/GenBank/DDBJ databases">
        <title>Genome sequencing and analysis.</title>
        <authorList>
            <person name="Huang Y.-T."/>
        </authorList>
    </citation>
    <scope>NUCLEOTIDE SEQUENCE [LARGE SCALE GENOMIC DNA]</scope>
    <source>
        <strain evidence="1 2">SHIN</strain>
    </source>
</reference>
<dbReference type="RefSeq" id="WP_171380453.1">
    <property type="nucleotide sequence ID" value="NZ_PKQI01000004.1"/>
</dbReference>